<evidence type="ECO:0000313" key="18">
    <source>
        <dbReference type="Proteomes" id="UP000317650"/>
    </source>
</evidence>
<comment type="caution">
    <text evidence="17">The sequence shown here is derived from an EMBL/GenBank/DDBJ whole genome shotgun (WGS) entry which is preliminary data.</text>
</comment>
<dbReference type="FunFam" id="2.40.128.330:FF:000001">
    <property type="entry name" value="Magnesium transporter MRS2-1"/>
    <property type="match status" value="1"/>
</dbReference>
<comment type="subcellular location">
    <subcellularLocation>
        <location evidence="2">Membrane</location>
        <topology evidence="2">Multi-pass membrane protein</topology>
    </subcellularLocation>
    <subcellularLocation>
        <location evidence="1">Nucleus</location>
    </subcellularLocation>
</comment>
<keyword evidence="5" id="KW-0132">Cell division</keyword>
<dbReference type="GO" id="GO:0006281">
    <property type="term" value="P:DNA repair"/>
    <property type="evidence" value="ECO:0007669"/>
    <property type="project" value="UniProtKB-KW"/>
</dbReference>
<keyword evidence="7" id="KW-0227">DNA damage</keyword>
<dbReference type="InterPro" id="IPR016024">
    <property type="entry name" value="ARM-type_fold"/>
</dbReference>
<keyword evidence="4" id="KW-0813">Transport</keyword>
<dbReference type="Pfam" id="PF22099">
    <property type="entry name" value="MRS2-like"/>
    <property type="match status" value="2"/>
</dbReference>
<feature type="region of interest" description="Disordered" evidence="15">
    <location>
        <begin position="1292"/>
        <end position="1335"/>
    </location>
</feature>
<reference evidence="17 18" key="1">
    <citation type="journal article" date="2019" name="Nat. Plants">
        <title>Genome sequencing of Musa balbisiana reveals subgenome evolution and function divergence in polyploid bananas.</title>
        <authorList>
            <person name="Yao X."/>
        </authorList>
    </citation>
    <scope>NUCLEOTIDE SEQUENCE [LARGE SCALE GENOMIC DNA]</scope>
    <source>
        <strain evidence="18">cv. DH-PKW</strain>
        <tissue evidence="17">Leaves</tissue>
    </source>
</reference>
<organism evidence="17 18">
    <name type="scientific">Musa balbisiana</name>
    <name type="common">Banana</name>
    <dbReference type="NCBI Taxonomy" id="52838"/>
    <lineage>
        <taxon>Eukaryota</taxon>
        <taxon>Viridiplantae</taxon>
        <taxon>Streptophyta</taxon>
        <taxon>Embryophyta</taxon>
        <taxon>Tracheophyta</taxon>
        <taxon>Spermatophyta</taxon>
        <taxon>Magnoliopsida</taxon>
        <taxon>Liliopsida</taxon>
        <taxon>Zingiberales</taxon>
        <taxon>Musaceae</taxon>
        <taxon>Musa</taxon>
    </lineage>
</organism>
<feature type="transmembrane region" description="Helical" evidence="16">
    <location>
        <begin position="1840"/>
        <end position="1861"/>
    </location>
</feature>
<dbReference type="GO" id="GO:0000785">
    <property type="term" value="C:chromatin"/>
    <property type="evidence" value="ECO:0007669"/>
    <property type="project" value="TreeGrafter"/>
</dbReference>
<protein>
    <recommendedName>
        <fullName evidence="19">Magnesium transporter</fullName>
    </recommendedName>
</protein>
<dbReference type="InterPro" id="IPR011989">
    <property type="entry name" value="ARM-like"/>
</dbReference>
<evidence type="ECO:0000256" key="16">
    <source>
        <dbReference type="SAM" id="Phobius"/>
    </source>
</evidence>
<dbReference type="GO" id="GO:0016020">
    <property type="term" value="C:membrane"/>
    <property type="evidence" value="ECO:0007669"/>
    <property type="project" value="UniProtKB-SubCell"/>
</dbReference>
<evidence type="ECO:0000256" key="8">
    <source>
        <dbReference type="ARBA" id="ARBA00022776"/>
    </source>
</evidence>
<dbReference type="Gene3D" id="1.20.58.340">
    <property type="entry name" value="Magnesium transport protein CorA, transmembrane region"/>
    <property type="match status" value="1"/>
</dbReference>
<dbReference type="Gene3D" id="1.25.10.10">
    <property type="entry name" value="Leucine-rich Repeat Variant"/>
    <property type="match status" value="2"/>
</dbReference>
<evidence type="ECO:0000256" key="3">
    <source>
        <dbReference type="ARBA" id="ARBA00007535"/>
    </source>
</evidence>
<keyword evidence="14" id="KW-0131">Cell cycle</keyword>
<dbReference type="CDD" id="cd12823">
    <property type="entry name" value="Mrs2_Mfm1p-like"/>
    <property type="match status" value="1"/>
</dbReference>
<accession>A0A4S8J6B8</accession>
<proteinExistence type="inferred from homology"/>
<evidence type="ECO:0000256" key="10">
    <source>
        <dbReference type="ARBA" id="ARBA00023065"/>
    </source>
</evidence>
<name>A0A4S8J6B8_MUSBA</name>
<evidence type="ECO:0000256" key="5">
    <source>
        <dbReference type="ARBA" id="ARBA00022618"/>
    </source>
</evidence>
<keyword evidence="11 16" id="KW-0472">Membrane</keyword>
<evidence type="ECO:0000256" key="6">
    <source>
        <dbReference type="ARBA" id="ARBA00022692"/>
    </source>
</evidence>
<comment type="similarity">
    <text evidence="3">Belongs to the CorA metal ion transporter (MIT) (TC 1.A.35.5) family.</text>
</comment>
<dbReference type="GO" id="GO:0005634">
    <property type="term" value="C:nucleus"/>
    <property type="evidence" value="ECO:0007669"/>
    <property type="project" value="UniProtKB-SubCell"/>
</dbReference>
<dbReference type="SUPFAM" id="SSF48371">
    <property type="entry name" value="ARM repeat"/>
    <property type="match status" value="2"/>
</dbReference>
<evidence type="ECO:0000256" key="9">
    <source>
        <dbReference type="ARBA" id="ARBA00022989"/>
    </source>
</evidence>
<evidence type="ECO:0008006" key="19">
    <source>
        <dbReference type="Google" id="ProtNLM"/>
    </source>
</evidence>
<evidence type="ECO:0000256" key="4">
    <source>
        <dbReference type="ARBA" id="ARBA00022448"/>
    </source>
</evidence>
<sequence length="1869" mass="208867">MAVPPERVVQEVGKSLARPRLNKDALVKLLKEAEDALSKLNQSSTLQIALGSLNHSLSQINLLQHKDKEVRLLVAVCFSEIIRILAPEPPFSDEIFMHIFRLIIGTFIDLADTASPYFTRRTKILESFAALRCCVIMLDIGCEDLVLEMFKVFFSVVRQSHQRSLIQAMLSIMTLVIEEKVTQPLLDIVLQNLMKADKGAPSKLAVSLIQNCAGKLESPIHGFLTSCIFDNDASANEFKKLYHEIILKLYQCAPQILVAVIPNLTHELLVDQVDIRLRAVHLVGKLLAQSELNFSQKFHTVFVEFLKRLSDKSLEVRIAAIEHARECYLAHPFGSEACDILAALEGRLLDFDDKVRTEAVFAVCDLAKSSLTCFPSDIILQVVERLRDKKVSVRKKVMEKLLELYRVYCSRCSEGVLTLNDHYEQIPSKMLLLCFDKECKEFRCHRPQNIELVFAEDLFPASLSIKERTKHWIAFFSLFKLPHIKALKSILYQKWRLQMELKVYFALRDEEKENASEEMHMRILASFMKMSTAFLDSSKAVECFQKLHQIRDSNIFKSLLELVDEDMSSSAAYSTRVSLLKQLGDKHPTYDFLSTLSTKCSYSIFSAEHVRYIMEDVISGNDDRSKYAQVSKVDLLIVILSIYPTLLRGGEDCLLKLFSMNATLLNEKSLQILAIAGRHVSIALSDIYPFLERKCIEGTRTESKYAVSAISSLIHAPDDPIFSNLSKKVVNSLHHGHHIPTLLQSLGCISQYSPSTYELYKKKIMHFIIQKLLCSKVVDSDQASSNDGTLCSLSCKLKMYGLKSVAKSFLPHEVSQIRHEIKEFFNILQSDKVHLRLAAAKCILRLATRWDLHIPPDIFHLVIMSARDPSSTVRKSLLCKIHKLLMEQAIPDRYACAFAFTSVDCIGDIRNDSVKFFTAFLTARSKKFLINKNALAQEIDGVAITKHPGYIVVFVIHVLAHDKNFPSDNCQDQDVYAEFCSPLIFIIRALLNLNCGRSNQNDASYMASYLLGIFLAIQKADDAVDAKFTPKLHILSKICLLSLKVLTQHCKSPLDASHLVLLPSSYFKACHDARKKGASLHVANFVDKSFVRRILCACDSYINQASNSCSKWNHKVQDVGDLDVMKNISNAVTMDRQIDQSLGKMKKEKDNLHPNTKRSQKVCSVRSHMNSVSHSSSMSAELVPGIINLEPVNAEYEERKEQVSSSDSVSICLVIPTSQVSTKAVALKGFMLSTANERCVANGSSTSQPETSKADIECPLDSQVANDNGDVELLDSEDKTWETINEMPLLDKGRCNIQPEEGLDSSSCSPEEVIPTAGDDSDKTNPATSDERTENLCASTNLSSVGAGKGNKRLLPRNASKNSLSDLMDGNMISEDSTTEEVDIPIIWALKWARWPHTARWLSDSAVDVLLRFHPRGGEVLFPRSMVRSPKPTPEDDVHHRAAPAAAGRRKGTVNRAWLVVSDSGRSCHEEVGKHSIMRRTGLPARDLRVLDPLLSYPSTILGRERAIVINLEHIKAVITATEVLIPNSSDPLVAPFVQDLQSRVSSSYGAPQQEAQDTGDLDGDVMGNSTSCWPSFPGQAMRHGSGVSKEHGSLSGDVPEGTPSPELDVTNDGSTKVAPFEFRVLEVCLESACRCLESETLALEQEAYPALDELTSKISTLNLERVRQIKSRLVAISGHVQRVRDELEHLLDDDMDMAEMYLTDKLASQRVGESSSRINLDNDASEQADDGDDEFRVETESCRESIGALKPNIEELEMLLEAYFVQIDGTLNELYHLREYVDDTEDYINIMLDEKQNQLLQMGVMLSTATVVTTAGVVLVGLFGMNIGIDLYNAPYHKFWETTWGTVVGCVILYILAIGFGKKSGLLQ</sequence>
<evidence type="ECO:0000256" key="12">
    <source>
        <dbReference type="ARBA" id="ARBA00023204"/>
    </source>
</evidence>
<evidence type="ECO:0000313" key="17">
    <source>
        <dbReference type="EMBL" id="THU57058.1"/>
    </source>
</evidence>
<dbReference type="STRING" id="52838.A0A4S8J6B8"/>
<keyword evidence="18" id="KW-1185">Reference proteome</keyword>
<dbReference type="CDD" id="cd19953">
    <property type="entry name" value="PDS5"/>
    <property type="match status" value="1"/>
</dbReference>
<feature type="region of interest" description="Disordered" evidence="15">
    <location>
        <begin position="1714"/>
        <end position="1738"/>
    </location>
</feature>
<feature type="compositionally biased region" description="Polar residues" evidence="15">
    <location>
        <begin position="1545"/>
        <end position="1557"/>
    </location>
</feature>
<evidence type="ECO:0000256" key="15">
    <source>
        <dbReference type="SAM" id="MobiDB-lite"/>
    </source>
</evidence>
<evidence type="ECO:0000256" key="13">
    <source>
        <dbReference type="ARBA" id="ARBA00023242"/>
    </source>
</evidence>
<keyword evidence="9 16" id="KW-1133">Transmembrane helix</keyword>
<dbReference type="GO" id="GO:0035825">
    <property type="term" value="P:homologous recombination"/>
    <property type="evidence" value="ECO:0007669"/>
    <property type="project" value="UniProtKB-ARBA"/>
</dbReference>
<keyword evidence="10" id="KW-0406">Ion transport</keyword>
<keyword evidence="12" id="KW-0234">DNA repair</keyword>
<feature type="region of interest" description="Disordered" evidence="15">
    <location>
        <begin position="1424"/>
        <end position="1447"/>
    </location>
</feature>
<keyword evidence="6 16" id="KW-0812">Transmembrane</keyword>
<feature type="transmembrane region" description="Helical" evidence="16">
    <location>
        <begin position="1800"/>
        <end position="1828"/>
    </location>
</feature>
<dbReference type="GO" id="GO:0015095">
    <property type="term" value="F:magnesium ion transmembrane transporter activity"/>
    <property type="evidence" value="ECO:0007669"/>
    <property type="project" value="UniProtKB-ARBA"/>
</dbReference>
<feature type="compositionally biased region" description="Acidic residues" evidence="15">
    <location>
        <begin position="1724"/>
        <end position="1734"/>
    </location>
</feature>
<dbReference type="PANTHER" id="PTHR12663:SF50">
    <property type="entry name" value="SISTER CHROMATID COHESION PROTEIN PDS5 HOMOLOG B"/>
    <property type="match status" value="1"/>
</dbReference>
<dbReference type="GO" id="GO:0007064">
    <property type="term" value="P:mitotic sister chromatid cohesion"/>
    <property type="evidence" value="ECO:0007669"/>
    <property type="project" value="InterPro"/>
</dbReference>
<evidence type="ECO:0000256" key="11">
    <source>
        <dbReference type="ARBA" id="ARBA00023136"/>
    </source>
</evidence>
<keyword evidence="13" id="KW-0539">Nucleus</keyword>
<dbReference type="PANTHER" id="PTHR12663">
    <property type="entry name" value="ANDROGEN INDUCED INHIBITOR OF PROLIFERATION AS3 / PDS5-RELATED"/>
    <property type="match status" value="1"/>
</dbReference>
<dbReference type="FunFam" id="1.20.58.340:FF:000023">
    <property type="entry name" value="Magnesium transporter MRS2-E"/>
    <property type="match status" value="1"/>
</dbReference>
<dbReference type="InterPro" id="IPR039776">
    <property type="entry name" value="Pds5"/>
</dbReference>
<dbReference type="Proteomes" id="UP000317650">
    <property type="component" value="Chromosome 11"/>
</dbReference>
<feature type="region of interest" description="Disordered" evidence="15">
    <location>
        <begin position="1545"/>
        <end position="1614"/>
    </location>
</feature>
<evidence type="ECO:0000256" key="14">
    <source>
        <dbReference type="ARBA" id="ARBA00023306"/>
    </source>
</evidence>
<evidence type="ECO:0000256" key="2">
    <source>
        <dbReference type="ARBA" id="ARBA00004141"/>
    </source>
</evidence>
<dbReference type="Gene3D" id="2.40.128.330">
    <property type="match status" value="1"/>
</dbReference>
<dbReference type="Pfam" id="PF20168">
    <property type="entry name" value="PDS5"/>
    <property type="match status" value="1"/>
</dbReference>
<evidence type="ECO:0000256" key="7">
    <source>
        <dbReference type="ARBA" id="ARBA00022763"/>
    </source>
</evidence>
<dbReference type="GO" id="GO:0051301">
    <property type="term" value="P:cell division"/>
    <property type="evidence" value="ECO:0007669"/>
    <property type="project" value="UniProtKB-KW"/>
</dbReference>
<gene>
    <name evidence="17" type="ORF">C4D60_Mb11t23760</name>
</gene>
<dbReference type="InterPro" id="IPR039204">
    <property type="entry name" value="MRS2-like"/>
</dbReference>
<keyword evidence="8" id="KW-0498">Mitosis</keyword>
<dbReference type="EMBL" id="PYDT01000007">
    <property type="protein sequence ID" value="THU57058.1"/>
    <property type="molecule type" value="Genomic_DNA"/>
</dbReference>
<evidence type="ECO:0000256" key="1">
    <source>
        <dbReference type="ARBA" id="ARBA00004123"/>
    </source>
</evidence>